<dbReference type="SUPFAM" id="SSF54695">
    <property type="entry name" value="POZ domain"/>
    <property type="match status" value="1"/>
</dbReference>
<evidence type="ECO:0000313" key="2">
    <source>
        <dbReference type="EMBL" id="OCH91503.1"/>
    </source>
</evidence>
<keyword evidence="3" id="KW-1185">Reference proteome</keyword>
<sequence>MPGTTSAATLSHPFTKASADVILRSCDGINFRIHRAILSEVSPVFEGMFSLPQPETPAARLGGLPIVPMAEAGTTLDSLLRLCYPMPDPEFKRPCDLAAVLQAAQKYDVDYVTEKLRRVLRDQFLSASPLEVYAVASQFNLEQEAILAARQSLHCQLPRPQDTPQMPSSALIRLMRYRSNCVTTVISFLQDRSLDIEGMIRDGLWDDEDWHPSEAYSFEQCEKCEYDPNLDCVPLSQRNFLERAITALTEYPCGDTLKNCLTSFGSYLIPKITCLACRENAIYGAQEIVLAGMGKVLDRRLREAVKLFDDDTVEIVSM</sequence>
<dbReference type="OrthoDB" id="3164835at2759"/>
<organism evidence="2 3">
    <name type="scientific">Obba rivulosa</name>
    <dbReference type="NCBI Taxonomy" id="1052685"/>
    <lineage>
        <taxon>Eukaryota</taxon>
        <taxon>Fungi</taxon>
        <taxon>Dikarya</taxon>
        <taxon>Basidiomycota</taxon>
        <taxon>Agaricomycotina</taxon>
        <taxon>Agaricomycetes</taxon>
        <taxon>Polyporales</taxon>
        <taxon>Gelatoporiaceae</taxon>
        <taxon>Obba</taxon>
    </lineage>
</organism>
<dbReference type="PANTHER" id="PTHR46672">
    <property type="entry name" value="OS08G0495500 PROTEIN-RELATED"/>
    <property type="match status" value="1"/>
</dbReference>
<dbReference type="PANTHER" id="PTHR46672:SF1">
    <property type="entry name" value="OS08G0103600 PROTEIN"/>
    <property type="match status" value="1"/>
</dbReference>
<protein>
    <recommendedName>
        <fullName evidence="1">BTB domain-containing protein</fullName>
    </recommendedName>
</protein>
<accession>A0A8E2AUZ7</accession>
<dbReference type="Pfam" id="PF00651">
    <property type="entry name" value="BTB"/>
    <property type="match status" value="1"/>
</dbReference>
<proteinExistence type="predicted"/>
<dbReference type="EMBL" id="KV722384">
    <property type="protein sequence ID" value="OCH91503.1"/>
    <property type="molecule type" value="Genomic_DNA"/>
</dbReference>
<name>A0A8E2AUZ7_9APHY</name>
<evidence type="ECO:0000313" key="3">
    <source>
        <dbReference type="Proteomes" id="UP000250043"/>
    </source>
</evidence>
<dbReference type="PROSITE" id="PS50097">
    <property type="entry name" value="BTB"/>
    <property type="match status" value="1"/>
</dbReference>
<dbReference type="InterPro" id="IPR044714">
    <property type="entry name" value="AtSIBP1-like"/>
</dbReference>
<dbReference type="InterPro" id="IPR000210">
    <property type="entry name" value="BTB/POZ_dom"/>
</dbReference>
<dbReference type="Proteomes" id="UP000250043">
    <property type="component" value="Unassembled WGS sequence"/>
</dbReference>
<dbReference type="CDD" id="cd18186">
    <property type="entry name" value="BTB_POZ_ZBTB_KLHL-like"/>
    <property type="match status" value="1"/>
</dbReference>
<feature type="domain" description="BTB" evidence="1">
    <location>
        <begin position="19"/>
        <end position="84"/>
    </location>
</feature>
<reference evidence="2 3" key="1">
    <citation type="submission" date="2016-07" db="EMBL/GenBank/DDBJ databases">
        <title>Draft genome of the white-rot fungus Obba rivulosa 3A-2.</title>
        <authorList>
            <consortium name="DOE Joint Genome Institute"/>
            <person name="Miettinen O."/>
            <person name="Riley R."/>
            <person name="Acob R."/>
            <person name="Barry K."/>
            <person name="Cullen D."/>
            <person name="De Vries R."/>
            <person name="Hainaut M."/>
            <person name="Hatakka A."/>
            <person name="Henrissat B."/>
            <person name="Hilden K."/>
            <person name="Kuo R."/>
            <person name="Labutti K."/>
            <person name="Lipzen A."/>
            <person name="Makela M.R."/>
            <person name="Sandor L."/>
            <person name="Spatafora J.W."/>
            <person name="Grigoriev I.V."/>
            <person name="Hibbett D.S."/>
        </authorList>
    </citation>
    <scope>NUCLEOTIDE SEQUENCE [LARGE SCALE GENOMIC DNA]</scope>
    <source>
        <strain evidence="2 3">3A-2</strain>
    </source>
</reference>
<dbReference type="AlphaFoldDB" id="A0A8E2AUZ7"/>
<dbReference type="SMART" id="SM00225">
    <property type="entry name" value="BTB"/>
    <property type="match status" value="1"/>
</dbReference>
<dbReference type="InterPro" id="IPR011333">
    <property type="entry name" value="SKP1/BTB/POZ_sf"/>
</dbReference>
<dbReference type="Gene3D" id="3.30.710.10">
    <property type="entry name" value="Potassium Channel Kv1.1, Chain A"/>
    <property type="match status" value="1"/>
</dbReference>
<gene>
    <name evidence="2" type="ORF">OBBRIDRAFT_753088</name>
</gene>
<evidence type="ECO:0000259" key="1">
    <source>
        <dbReference type="PROSITE" id="PS50097"/>
    </source>
</evidence>